<evidence type="ECO:0000256" key="2">
    <source>
        <dbReference type="ARBA" id="ARBA00022723"/>
    </source>
</evidence>
<keyword evidence="5" id="KW-0539">Nucleus</keyword>
<dbReference type="SMART" id="SM00906">
    <property type="entry name" value="Fungal_trans"/>
    <property type="match status" value="1"/>
</dbReference>
<evidence type="ECO:0000256" key="5">
    <source>
        <dbReference type="ARBA" id="ARBA00023242"/>
    </source>
</evidence>
<name>A0AAD6CFD4_9EURO</name>
<dbReference type="CDD" id="cd12148">
    <property type="entry name" value="fungal_TF_MHR"/>
    <property type="match status" value="1"/>
</dbReference>
<dbReference type="GO" id="GO:0003677">
    <property type="term" value="F:DNA binding"/>
    <property type="evidence" value="ECO:0007669"/>
    <property type="project" value="InterPro"/>
</dbReference>
<dbReference type="GO" id="GO:0006351">
    <property type="term" value="P:DNA-templated transcription"/>
    <property type="evidence" value="ECO:0007669"/>
    <property type="project" value="InterPro"/>
</dbReference>
<evidence type="ECO:0000259" key="7">
    <source>
        <dbReference type="SMART" id="SM00906"/>
    </source>
</evidence>
<evidence type="ECO:0000313" key="9">
    <source>
        <dbReference type="Proteomes" id="UP001213681"/>
    </source>
</evidence>
<accession>A0AAD6CFD4</accession>
<dbReference type="GO" id="GO:0000981">
    <property type="term" value="F:DNA-binding transcription factor activity, RNA polymerase II-specific"/>
    <property type="evidence" value="ECO:0007669"/>
    <property type="project" value="InterPro"/>
</dbReference>
<evidence type="ECO:0000256" key="1">
    <source>
        <dbReference type="ARBA" id="ARBA00004123"/>
    </source>
</evidence>
<reference evidence="8" key="2">
    <citation type="journal article" date="2023" name="IMA Fungus">
        <title>Comparative genomic study of the Penicillium genus elucidates a diverse pangenome and 15 lateral gene transfer events.</title>
        <authorList>
            <person name="Petersen C."/>
            <person name="Sorensen T."/>
            <person name="Nielsen M.R."/>
            <person name="Sondergaard T.E."/>
            <person name="Sorensen J.L."/>
            <person name="Fitzpatrick D.A."/>
            <person name="Frisvad J.C."/>
            <person name="Nielsen K.L."/>
        </authorList>
    </citation>
    <scope>NUCLEOTIDE SEQUENCE</scope>
    <source>
        <strain evidence="8">IBT 16125</strain>
    </source>
</reference>
<feature type="domain" description="Xylanolytic transcriptional activator regulatory" evidence="7">
    <location>
        <begin position="109"/>
        <end position="188"/>
    </location>
</feature>
<evidence type="ECO:0000256" key="4">
    <source>
        <dbReference type="ARBA" id="ARBA00023163"/>
    </source>
</evidence>
<feature type="region of interest" description="Disordered" evidence="6">
    <location>
        <begin position="464"/>
        <end position="527"/>
    </location>
</feature>
<evidence type="ECO:0000256" key="6">
    <source>
        <dbReference type="SAM" id="MobiDB-lite"/>
    </source>
</evidence>
<dbReference type="PANTHER" id="PTHR47338:SF10">
    <property type="entry name" value="TRANSCRIPTION FACTOR DOMAIN-CONTAINING PROTEIN-RELATED"/>
    <property type="match status" value="1"/>
</dbReference>
<dbReference type="InterPro" id="IPR050815">
    <property type="entry name" value="TF_fung"/>
</dbReference>
<dbReference type="PANTHER" id="PTHR47338">
    <property type="entry name" value="ZN(II)2CYS6 TRANSCRIPTION FACTOR (EUROFUNG)-RELATED"/>
    <property type="match status" value="1"/>
</dbReference>
<comment type="caution">
    <text evidence="8">The sequence shown here is derived from an EMBL/GenBank/DDBJ whole genome shotgun (WGS) entry which is preliminary data.</text>
</comment>
<dbReference type="GO" id="GO:0005634">
    <property type="term" value="C:nucleus"/>
    <property type="evidence" value="ECO:0007669"/>
    <property type="project" value="UniProtKB-SubCell"/>
</dbReference>
<keyword evidence="3" id="KW-0805">Transcription regulation</keyword>
<keyword evidence="4" id="KW-0804">Transcription</keyword>
<feature type="compositionally biased region" description="Basic and acidic residues" evidence="6">
    <location>
        <begin position="494"/>
        <end position="508"/>
    </location>
</feature>
<dbReference type="AlphaFoldDB" id="A0AAD6CFD4"/>
<dbReference type="InterPro" id="IPR007219">
    <property type="entry name" value="XnlR_reg_dom"/>
</dbReference>
<dbReference type="RefSeq" id="XP_056771203.1">
    <property type="nucleotide sequence ID" value="XM_056903436.1"/>
</dbReference>
<evidence type="ECO:0000256" key="3">
    <source>
        <dbReference type="ARBA" id="ARBA00023015"/>
    </source>
</evidence>
<dbReference type="GO" id="GO:0008270">
    <property type="term" value="F:zinc ion binding"/>
    <property type="evidence" value="ECO:0007669"/>
    <property type="project" value="InterPro"/>
</dbReference>
<keyword evidence="2" id="KW-0479">Metal-binding</keyword>
<dbReference type="Pfam" id="PF04082">
    <property type="entry name" value="Fungal_trans"/>
    <property type="match status" value="1"/>
</dbReference>
<gene>
    <name evidence="8" type="ORF">N7458_000042</name>
</gene>
<sequence length="606" mass="68763">MVSINIFHEPSFAEKLSNIPSYSQLTALLAAIAGYASRFGALRTNNLASDAVHSVAKSHRLPADFIDLAFEYINKALAECGDEMPPLCVIQALIVATHCRLTQGVRGKAWRSIGLCVSLIYETNLHLLDSRKAVKMEDPHRWQEDEEKRRAFWAIWEMDVFASTIRRTPTAIDWNQMEILLPVDNSHWFSGHSTSSCFMETNTNERWKALQESGNQSPKAWFLVINSLMKDAQIACDAQGASSTGHRDYHQPKSNNRISIPESAVETGQKLEILANAVRCFNLALPSHLNYRDQYLAFGAPIQGQLESQRQQHCSIYNIFVMTQLARLMIYRYDAFRPQSRRPDISGRHPSGNSAVRGTFSPLDTESGALQQYYEAADCILDIVNRSCEEHIQHINPFLSSTIWLASAVQLVRKHFTRAQSNRNLIKSRFDVLYLTYKRCVHFWDIQNALQRNLELIEEQLEARHKRPENRAYPSAQETSKRASEDTGMIDQSSSDHEGRHIERDAKTARTPRRASQYLPETPSVPLTTSASTYAGLDITAQNHAQLRPGPERMELLDFLTLETSRNQISDEPTNSSLENPIYQLDQAFDWPTFDFPGGIYDLLAG</sequence>
<comment type="subcellular location">
    <subcellularLocation>
        <location evidence="1">Nucleus</location>
    </subcellularLocation>
</comment>
<organism evidence="8 9">
    <name type="scientific">Penicillium daleae</name>
    <dbReference type="NCBI Taxonomy" id="63821"/>
    <lineage>
        <taxon>Eukaryota</taxon>
        <taxon>Fungi</taxon>
        <taxon>Dikarya</taxon>
        <taxon>Ascomycota</taxon>
        <taxon>Pezizomycotina</taxon>
        <taxon>Eurotiomycetes</taxon>
        <taxon>Eurotiomycetidae</taxon>
        <taxon>Eurotiales</taxon>
        <taxon>Aspergillaceae</taxon>
        <taxon>Penicillium</taxon>
    </lineage>
</organism>
<keyword evidence="9" id="KW-1185">Reference proteome</keyword>
<reference evidence="8" key="1">
    <citation type="submission" date="2022-12" db="EMBL/GenBank/DDBJ databases">
        <authorList>
            <person name="Petersen C."/>
        </authorList>
    </citation>
    <scope>NUCLEOTIDE SEQUENCE</scope>
    <source>
        <strain evidence="8">IBT 16125</strain>
    </source>
</reference>
<protein>
    <submittedName>
        <fullName evidence="8">Fungal-specific transcription factor domain-containing protein</fullName>
    </submittedName>
</protein>
<dbReference type="EMBL" id="JAPVEA010000001">
    <property type="protein sequence ID" value="KAJ5464356.1"/>
    <property type="molecule type" value="Genomic_DNA"/>
</dbReference>
<dbReference type="GeneID" id="81593679"/>
<dbReference type="Proteomes" id="UP001213681">
    <property type="component" value="Unassembled WGS sequence"/>
</dbReference>
<proteinExistence type="predicted"/>
<evidence type="ECO:0000313" key="8">
    <source>
        <dbReference type="EMBL" id="KAJ5464356.1"/>
    </source>
</evidence>